<sequence>MARKRKARGRGGRPPAEKKPISLAPTSAPIIRDTGAAPVSLVSSGADFTEFSRNADQAPVVVHRKVTRVYSVPLDYYQHRKLIDSEQWAAGERLMAMHRIAFGSGYHSVNLDGFHGTSSYADNWRVGVTQGDVLREYIRTLGMFTRQQQAMLENVCCRGEYAGTVAQRISVNPKKAVDFLRAALTLLAGYWRTGKIENAPAGQGRGAGAIVGRCGP</sequence>
<accession>A0A6J7WTT5</accession>
<protein>
    <submittedName>
        <fullName evidence="2">Uncharacterized protein</fullName>
    </submittedName>
</protein>
<feature type="compositionally biased region" description="Basic residues" evidence="1">
    <location>
        <begin position="1"/>
        <end position="11"/>
    </location>
</feature>
<gene>
    <name evidence="2" type="ORF">UFOVP233_23</name>
</gene>
<organism evidence="2">
    <name type="scientific">uncultured Caudovirales phage</name>
    <dbReference type="NCBI Taxonomy" id="2100421"/>
    <lineage>
        <taxon>Viruses</taxon>
        <taxon>Duplodnaviria</taxon>
        <taxon>Heunggongvirae</taxon>
        <taxon>Uroviricota</taxon>
        <taxon>Caudoviricetes</taxon>
        <taxon>Peduoviridae</taxon>
        <taxon>Maltschvirus</taxon>
        <taxon>Maltschvirus maltsch</taxon>
    </lineage>
</organism>
<proteinExistence type="predicted"/>
<dbReference type="EMBL" id="LR798285">
    <property type="protein sequence ID" value="CAB5220228.1"/>
    <property type="molecule type" value="Genomic_DNA"/>
</dbReference>
<evidence type="ECO:0000256" key="1">
    <source>
        <dbReference type="SAM" id="MobiDB-lite"/>
    </source>
</evidence>
<feature type="region of interest" description="Disordered" evidence="1">
    <location>
        <begin position="1"/>
        <end position="23"/>
    </location>
</feature>
<reference evidence="2" key="1">
    <citation type="submission" date="2020-05" db="EMBL/GenBank/DDBJ databases">
        <authorList>
            <person name="Chiriac C."/>
            <person name="Salcher M."/>
            <person name="Ghai R."/>
            <person name="Kavagutti S V."/>
        </authorList>
    </citation>
    <scope>NUCLEOTIDE SEQUENCE</scope>
</reference>
<evidence type="ECO:0000313" key="2">
    <source>
        <dbReference type="EMBL" id="CAB5220228.1"/>
    </source>
</evidence>
<name>A0A6J7WTT5_9CAUD</name>